<feature type="region of interest" description="Disordered" evidence="1">
    <location>
        <begin position="1"/>
        <end position="54"/>
    </location>
</feature>
<comment type="caution">
    <text evidence="2">The sequence shown here is derived from an EMBL/GenBank/DDBJ whole genome shotgun (WGS) entry which is preliminary data.</text>
</comment>
<sequence length="195" mass="22530">MSRVSNEAGDSDITKFGDSTEFVSPPPKKQKTDTDPDSEAKAKAKVDAEVKPEKRILRRGNWHDPEYAKQRMIFEEQFKNSEGYDVDWSNVDYNFPAVNFDWGSDFDSQMSNKELMKQHIKTAIDEENEETGTKLEFVKYVSANVLGVQGFLFYITFWAKDLSSPNPEPQCYQAKVRKFMGEIDVSEFRLRPTQE</sequence>
<reference evidence="2 3" key="1">
    <citation type="submission" date="2020-12" db="EMBL/GenBank/DDBJ databases">
        <title>Concerted genomic and epigenomic changes stabilize Arabidopsis allopolyploids.</title>
        <authorList>
            <person name="Chen Z."/>
        </authorList>
    </citation>
    <scope>NUCLEOTIDE SEQUENCE [LARGE SCALE GENOMIC DNA]</scope>
    <source>
        <strain evidence="2">Allo738</strain>
        <tissue evidence="2">Leaf</tissue>
    </source>
</reference>
<accession>A0A8T1Y7T5</accession>
<feature type="compositionally biased region" description="Basic and acidic residues" evidence="1">
    <location>
        <begin position="30"/>
        <end position="54"/>
    </location>
</feature>
<protein>
    <submittedName>
        <fullName evidence="2">Cystatin-related plant</fullName>
    </submittedName>
</protein>
<evidence type="ECO:0000313" key="3">
    <source>
        <dbReference type="Proteomes" id="UP000694240"/>
    </source>
</evidence>
<dbReference type="EMBL" id="JAEFBK010000012">
    <property type="protein sequence ID" value="KAG7542754.1"/>
    <property type="molecule type" value="Genomic_DNA"/>
</dbReference>
<dbReference type="PANTHER" id="PTHR31228">
    <property type="entry name" value="CYSTATIN/MONELLIN SUPERFAMILY PROTEIN"/>
    <property type="match status" value="1"/>
</dbReference>
<name>A0A8T1Y7T5_9BRAS</name>
<keyword evidence="3" id="KW-1185">Reference proteome</keyword>
<dbReference type="PANTHER" id="PTHR31228:SF25">
    <property type="entry name" value="CYSTATIN-LIKE PROTEIN-RELATED"/>
    <property type="match status" value="1"/>
</dbReference>
<dbReference type="Proteomes" id="UP000694240">
    <property type="component" value="Chromosome 12"/>
</dbReference>
<organism evidence="2 3">
    <name type="scientific">Arabidopsis thaliana x Arabidopsis arenosa</name>
    <dbReference type="NCBI Taxonomy" id="1240361"/>
    <lineage>
        <taxon>Eukaryota</taxon>
        <taxon>Viridiplantae</taxon>
        <taxon>Streptophyta</taxon>
        <taxon>Embryophyta</taxon>
        <taxon>Tracheophyta</taxon>
        <taxon>Spermatophyta</taxon>
        <taxon>Magnoliopsida</taxon>
        <taxon>eudicotyledons</taxon>
        <taxon>Gunneridae</taxon>
        <taxon>Pentapetalae</taxon>
        <taxon>rosids</taxon>
        <taxon>malvids</taxon>
        <taxon>Brassicales</taxon>
        <taxon>Brassicaceae</taxon>
        <taxon>Camelineae</taxon>
        <taxon>Arabidopsis</taxon>
    </lineage>
</organism>
<proteinExistence type="predicted"/>
<evidence type="ECO:0000256" key="1">
    <source>
        <dbReference type="SAM" id="MobiDB-lite"/>
    </source>
</evidence>
<dbReference type="NCBIfam" id="TIGR01638">
    <property type="entry name" value="Atha_cystat_rel"/>
    <property type="match status" value="1"/>
</dbReference>
<dbReference type="AlphaFoldDB" id="A0A8T1Y7T5"/>
<evidence type="ECO:0000313" key="2">
    <source>
        <dbReference type="EMBL" id="KAG7542754.1"/>
    </source>
</evidence>
<gene>
    <name evidence="2" type="ORF">ISN45_Aa07g027120</name>
</gene>
<dbReference type="InterPro" id="IPR006525">
    <property type="entry name" value="Cystatin-related_pln"/>
</dbReference>